<evidence type="ECO:0000256" key="3">
    <source>
        <dbReference type="ARBA" id="ARBA00023002"/>
    </source>
</evidence>
<dbReference type="Gene3D" id="2.60.130.10">
    <property type="entry name" value="Aromatic compound dioxygenase"/>
    <property type="match status" value="1"/>
</dbReference>
<proteinExistence type="inferred from homology"/>
<dbReference type="InterPro" id="IPR050770">
    <property type="entry name" value="Intradiol_RC_Dioxygenase"/>
</dbReference>
<gene>
    <name evidence="6" type="ORF">FRACYDRAFT_247107</name>
</gene>
<dbReference type="InterPro" id="IPR015889">
    <property type="entry name" value="Intradiol_dOase_core"/>
</dbReference>
<evidence type="ECO:0000256" key="4">
    <source>
        <dbReference type="SAM" id="SignalP"/>
    </source>
</evidence>
<keyword evidence="7" id="KW-1185">Reference proteome</keyword>
<keyword evidence="2 6" id="KW-0223">Dioxygenase</keyword>
<accession>A0A1E7EXJ0</accession>
<dbReference type="AlphaFoldDB" id="A0A1E7EXJ0"/>
<evidence type="ECO:0000313" key="6">
    <source>
        <dbReference type="EMBL" id="OEU10566.1"/>
    </source>
</evidence>
<evidence type="ECO:0000313" key="7">
    <source>
        <dbReference type="Proteomes" id="UP000095751"/>
    </source>
</evidence>
<dbReference type="InParanoid" id="A0A1E7EXJ0"/>
<dbReference type="EMBL" id="KV784371">
    <property type="protein sequence ID" value="OEU10566.1"/>
    <property type="molecule type" value="Genomic_DNA"/>
</dbReference>
<dbReference type="PANTHER" id="PTHR33711:SF10">
    <property type="entry name" value="INTRADIOL RING-CLEAVAGE DIOXYGENASES DOMAIN-CONTAINING PROTEIN"/>
    <property type="match status" value="1"/>
</dbReference>
<dbReference type="PANTHER" id="PTHR33711">
    <property type="entry name" value="DIOXYGENASE, PUTATIVE (AFU_ORTHOLOGUE AFUA_2G02910)-RELATED"/>
    <property type="match status" value="1"/>
</dbReference>
<protein>
    <submittedName>
        <fullName evidence="6">Aromatic compound dioxygenase</fullName>
    </submittedName>
</protein>
<feature type="signal peptide" evidence="4">
    <location>
        <begin position="1"/>
        <end position="26"/>
    </location>
</feature>
<comment type="similarity">
    <text evidence="1">Belongs to the intradiol ring-cleavage dioxygenase family.</text>
</comment>
<reference evidence="6 7" key="1">
    <citation type="submission" date="2016-09" db="EMBL/GenBank/DDBJ databases">
        <title>Extensive genetic diversity and differential bi-allelic expression allows diatom success in the polar Southern Ocean.</title>
        <authorList>
            <consortium name="DOE Joint Genome Institute"/>
            <person name="Mock T."/>
            <person name="Otillar R.P."/>
            <person name="Strauss J."/>
            <person name="Dupont C."/>
            <person name="Frickenhaus S."/>
            <person name="Maumus F."/>
            <person name="Mcmullan M."/>
            <person name="Sanges R."/>
            <person name="Schmutz J."/>
            <person name="Toseland A."/>
            <person name="Valas R."/>
            <person name="Veluchamy A."/>
            <person name="Ward B.J."/>
            <person name="Allen A."/>
            <person name="Barry K."/>
            <person name="Falciatore A."/>
            <person name="Ferrante M."/>
            <person name="Fortunato A.E."/>
            <person name="Gloeckner G."/>
            <person name="Gruber A."/>
            <person name="Hipkin R."/>
            <person name="Janech M."/>
            <person name="Kroth P."/>
            <person name="Leese F."/>
            <person name="Lindquist E."/>
            <person name="Lyon B.R."/>
            <person name="Martin J."/>
            <person name="Mayer C."/>
            <person name="Parker M."/>
            <person name="Quesneville H."/>
            <person name="Raymond J."/>
            <person name="Uhlig C."/>
            <person name="Valentin K.U."/>
            <person name="Worden A.Z."/>
            <person name="Armbrust E.V."/>
            <person name="Bowler C."/>
            <person name="Green B."/>
            <person name="Moulton V."/>
            <person name="Van Oosterhout C."/>
            <person name="Grigoriev I."/>
        </authorList>
    </citation>
    <scope>NUCLEOTIDE SEQUENCE [LARGE SCALE GENOMIC DNA]</scope>
    <source>
        <strain evidence="6 7">CCMP1102</strain>
    </source>
</reference>
<feature type="chain" id="PRO_5009192346" evidence="4">
    <location>
        <begin position="27"/>
        <end position="169"/>
    </location>
</feature>
<keyword evidence="4" id="KW-0732">Signal</keyword>
<dbReference type="Proteomes" id="UP000095751">
    <property type="component" value="Unassembled WGS sequence"/>
</dbReference>
<dbReference type="Pfam" id="PF00775">
    <property type="entry name" value="Dioxygenase_C"/>
    <property type="match status" value="1"/>
</dbReference>
<organism evidence="6 7">
    <name type="scientific">Fragilariopsis cylindrus CCMP1102</name>
    <dbReference type="NCBI Taxonomy" id="635003"/>
    <lineage>
        <taxon>Eukaryota</taxon>
        <taxon>Sar</taxon>
        <taxon>Stramenopiles</taxon>
        <taxon>Ochrophyta</taxon>
        <taxon>Bacillariophyta</taxon>
        <taxon>Bacillariophyceae</taxon>
        <taxon>Bacillariophycidae</taxon>
        <taxon>Bacillariales</taxon>
        <taxon>Bacillariaceae</taxon>
        <taxon>Fragilariopsis</taxon>
    </lineage>
</organism>
<dbReference type="GO" id="GO:0008199">
    <property type="term" value="F:ferric iron binding"/>
    <property type="evidence" value="ECO:0007669"/>
    <property type="project" value="InterPro"/>
</dbReference>
<sequence>MAMPRWNYSLQILLLYFSFYIQHSDCQQQQQQEQEGPSNNPHILLYGSLRNDVGEPVQEAQVQFWHADYNGNYYHPGDDLDGYELLSDTFSYFGTAETDALGNFAFKTFRPGLYAGRPITHIHFKIWQNGQELLTSQFYFEDENASRMFDEMLILTLQESIQDDNDGRG</sequence>
<dbReference type="KEGG" id="fcy:FRACYDRAFT_247107"/>
<dbReference type="InterPro" id="IPR000627">
    <property type="entry name" value="Intradiol_dOase_C"/>
</dbReference>
<dbReference type="GO" id="GO:0016702">
    <property type="term" value="F:oxidoreductase activity, acting on single donors with incorporation of molecular oxygen, incorporation of two atoms of oxygen"/>
    <property type="evidence" value="ECO:0007669"/>
    <property type="project" value="InterPro"/>
</dbReference>
<name>A0A1E7EXJ0_9STRA</name>
<evidence type="ECO:0000256" key="1">
    <source>
        <dbReference type="ARBA" id="ARBA00007825"/>
    </source>
</evidence>
<evidence type="ECO:0000259" key="5">
    <source>
        <dbReference type="Pfam" id="PF00775"/>
    </source>
</evidence>
<feature type="domain" description="Intradiol ring-cleavage dioxygenases" evidence="5">
    <location>
        <begin position="20"/>
        <end position="144"/>
    </location>
</feature>
<dbReference type="SUPFAM" id="SSF49482">
    <property type="entry name" value="Aromatic compound dioxygenase"/>
    <property type="match status" value="1"/>
</dbReference>
<keyword evidence="3" id="KW-0560">Oxidoreductase</keyword>
<dbReference type="OrthoDB" id="45055at2759"/>
<evidence type="ECO:0000256" key="2">
    <source>
        <dbReference type="ARBA" id="ARBA00022964"/>
    </source>
</evidence>